<evidence type="ECO:0008006" key="2">
    <source>
        <dbReference type="Google" id="ProtNLM"/>
    </source>
</evidence>
<evidence type="ECO:0000313" key="1">
    <source>
        <dbReference type="EMBL" id="MXY92131.1"/>
    </source>
</evidence>
<comment type="caution">
    <text evidence="1">The sequence shown here is derived from an EMBL/GenBank/DDBJ whole genome shotgun (WGS) entry which is preliminary data.</text>
</comment>
<dbReference type="Gene3D" id="2.115.10.20">
    <property type="entry name" value="Glycosyl hydrolase domain, family 43"/>
    <property type="match status" value="2"/>
</dbReference>
<dbReference type="InterPro" id="IPR023296">
    <property type="entry name" value="Glyco_hydro_beta-prop_sf"/>
</dbReference>
<dbReference type="AlphaFoldDB" id="A0A6B0YPP7"/>
<gene>
    <name evidence="1" type="ORF">F4Y42_01640</name>
</gene>
<proteinExistence type="predicted"/>
<protein>
    <recommendedName>
        <fullName evidence="2">Glycoside hydrolase family 32 protein</fullName>
    </recommendedName>
</protein>
<name>A0A6B0YPP7_9CHLR</name>
<reference evidence="1" key="1">
    <citation type="submission" date="2019-09" db="EMBL/GenBank/DDBJ databases">
        <title>Characterisation of the sponge microbiome using genome-centric metagenomics.</title>
        <authorList>
            <person name="Engelberts J.P."/>
            <person name="Robbins S.J."/>
            <person name="De Goeij J.M."/>
            <person name="Aranda M."/>
            <person name="Bell S.C."/>
            <person name="Webster N.S."/>
        </authorList>
    </citation>
    <scope>NUCLEOTIDE SEQUENCE</scope>
    <source>
        <strain evidence="1">SB0664_bin_27</strain>
    </source>
</reference>
<sequence length="510" mass="57311">MSRTDQLRDIGCHKELFIDEAPIASMTNLRLTMNAPYQDHEPVFLPEAPWEYRIHPYATVLREGDVFRLWYLAYEWDPPAGVALPVAGTAEDARQFWAHTRGRLCYAESKDGVNWERPNLGLVEYRESGDNNILGPAVHDAVQQAGWNGGTVFKDSGAAPEGRYKLWSQIVVGEEGKSGLTGFCSPDGLRWTPCGNNPIPGHCDCLNVVFWDERVQQYVGYSRLWTADKHGDRYREVRRLVSPDFEQWEDLGRVMGADEVDLTLPVKRERESRQIMDFHGNCVFKYPGTADAYLALPEVWWHWSTNPFPEVGRDQEKMGGFPDTVDVQLATSRDGIEWQRAGGRNPFLRLGPPDAGDSKMIYAFTQPVQVGDELWIYYGGFRFGISEGVALKRGAYFRARLRLDGFVSVDAPYEGGELVTVPLRFRGERLALNADTSAGGAVRVQIEDEGGTPVEGFSMDEADEVNGNSVRHFATWGGRAHVGELAGRVVRLRFQMNGCKLYSLQFVDNG</sequence>
<organism evidence="1">
    <name type="scientific">Caldilineaceae bacterium SB0664_bin_27</name>
    <dbReference type="NCBI Taxonomy" id="2605260"/>
    <lineage>
        <taxon>Bacteria</taxon>
        <taxon>Bacillati</taxon>
        <taxon>Chloroflexota</taxon>
        <taxon>Caldilineae</taxon>
        <taxon>Caldilineales</taxon>
        <taxon>Caldilineaceae</taxon>
    </lineage>
</organism>
<dbReference type="SUPFAM" id="SSF75005">
    <property type="entry name" value="Arabinanase/levansucrase/invertase"/>
    <property type="match status" value="2"/>
</dbReference>
<dbReference type="EMBL" id="VXRG01000017">
    <property type="protein sequence ID" value="MXY92131.1"/>
    <property type="molecule type" value="Genomic_DNA"/>
</dbReference>
<accession>A0A6B0YPP7</accession>